<reference evidence="2 3" key="1">
    <citation type="submission" date="2014-12" db="EMBL/GenBank/DDBJ databases">
        <title>Draft genome sequence of Terrisporobacter sp. 08-306576, isolated from the blood culture of a bacteremia patient.</title>
        <authorList>
            <person name="Lund L.C."/>
            <person name="Sydenham T.V."/>
            <person name="Hogh S.V."/>
            <person name="Skov M.N."/>
            <person name="Kemp M."/>
            <person name="Justesen U.S."/>
        </authorList>
    </citation>
    <scope>NUCLEOTIDE SEQUENCE [LARGE SCALE GENOMIC DNA]</scope>
    <source>
        <strain evidence="2 3">08-306576</strain>
    </source>
</reference>
<dbReference type="Proteomes" id="UP000031189">
    <property type="component" value="Unassembled WGS sequence"/>
</dbReference>
<dbReference type="InterPro" id="IPR029002">
    <property type="entry name" value="PLPC/GPLD1"/>
</dbReference>
<dbReference type="InterPro" id="IPR008947">
    <property type="entry name" value="PLipase_C/P1_nuclease_dom_sf"/>
</dbReference>
<proteinExistence type="predicted"/>
<evidence type="ECO:0000259" key="1">
    <source>
        <dbReference type="Pfam" id="PF00882"/>
    </source>
</evidence>
<dbReference type="STRING" id="1577792.QX51_16115"/>
<dbReference type="GO" id="GO:0016788">
    <property type="term" value="F:hydrolase activity, acting on ester bonds"/>
    <property type="evidence" value="ECO:0007669"/>
    <property type="project" value="InterPro"/>
</dbReference>
<feature type="domain" description="Phospholipase C/D" evidence="1">
    <location>
        <begin position="5"/>
        <end position="156"/>
    </location>
</feature>
<dbReference type="EMBL" id="JWHR01000129">
    <property type="protein sequence ID" value="KHS56017.1"/>
    <property type="molecule type" value="Genomic_DNA"/>
</dbReference>
<sequence length="196" mass="23051">MLINTHFIISKSVLDNLESNKSFFLSEKNFIYGNIKPDISSKYVLNKHYLEESLSMVLEKIKYLCQLTLDSLKKYFSISKLSQELGVICHFLCDFFTTPHSERWEFTHSMNKHVVYEKELASYAKEMDFSNCDLDYEINHSVEEFFHNLYKKYKSSCTSYENDLKFSSYICNIIVNHVLDSILINTANSYTLKNCV</sequence>
<dbReference type="OrthoDB" id="2878022at2"/>
<evidence type="ECO:0000313" key="2">
    <source>
        <dbReference type="EMBL" id="KHS56017.1"/>
    </source>
</evidence>
<organism evidence="2 3">
    <name type="scientific">Terrisporobacter othiniensis</name>
    <dbReference type="NCBI Taxonomy" id="1577792"/>
    <lineage>
        <taxon>Bacteria</taxon>
        <taxon>Bacillati</taxon>
        <taxon>Bacillota</taxon>
        <taxon>Clostridia</taxon>
        <taxon>Peptostreptococcales</taxon>
        <taxon>Peptostreptococcaceae</taxon>
        <taxon>Terrisporobacter</taxon>
    </lineage>
</organism>
<dbReference type="AlphaFoldDB" id="A0A0B3W143"/>
<gene>
    <name evidence="2" type="ORF">QX51_16115</name>
</gene>
<dbReference type="Pfam" id="PF00882">
    <property type="entry name" value="Zn_dep_PLPC"/>
    <property type="match status" value="1"/>
</dbReference>
<protein>
    <recommendedName>
        <fullName evidence="1">Phospholipase C/D domain-containing protein</fullName>
    </recommendedName>
</protein>
<keyword evidence="3" id="KW-1185">Reference proteome</keyword>
<dbReference type="Gene3D" id="1.10.575.10">
    <property type="entry name" value="P1 Nuclease"/>
    <property type="match status" value="1"/>
</dbReference>
<evidence type="ECO:0000313" key="3">
    <source>
        <dbReference type="Proteomes" id="UP000031189"/>
    </source>
</evidence>
<dbReference type="RefSeq" id="WP_039680928.1">
    <property type="nucleotide sequence ID" value="NZ_JAWGXO010000001.1"/>
</dbReference>
<comment type="caution">
    <text evidence="2">The sequence shown here is derived from an EMBL/GenBank/DDBJ whole genome shotgun (WGS) entry which is preliminary data.</text>
</comment>
<accession>A0A0B3W143</accession>
<name>A0A0B3W143_9FIRM</name>